<dbReference type="Proteomes" id="UP000059680">
    <property type="component" value="Chromosome 6"/>
</dbReference>
<evidence type="ECO:0000313" key="2">
    <source>
        <dbReference type="EMBL" id="BAS97628.1"/>
    </source>
</evidence>
<name>A0A0P0WW74_ORYSJ</name>
<keyword evidence="1" id="KW-0812">Transmembrane</keyword>
<evidence type="ECO:0000256" key="1">
    <source>
        <dbReference type="SAM" id="Phobius"/>
    </source>
</evidence>
<organism evidence="2 3">
    <name type="scientific">Oryza sativa subsp. japonica</name>
    <name type="common">Rice</name>
    <dbReference type="NCBI Taxonomy" id="39947"/>
    <lineage>
        <taxon>Eukaryota</taxon>
        <taxon>Viridiplantae</taxon>
        <taxon>Streptophyta</taxon>
        <taxon>Embryophyta</taxon>
        <taxon>Tracheophyta</taxon>
        <taxon>Spermatophyta</taxon>
        <taxon>Magnoliopsida</taxon>
        <taxon>Liliopsida</taxon>
        <taxon>Poales</taxon>
        <taxon>Poaceae</taxon>
        <taxon>BOP clade</taxon>
        <taxon>Oryzoideae</taxon>
        <taxon>Oryzeae</taxon>
        <taxon>Oryzinae</taxon>
        <taxon>Oryza</taxon>
        <taxon>Oryza sativa</taxon>
    </lineage>
</organism>
<keyword evidence="1" id="KW-0472">Membrane</keyword>
<proteinExistence type="predicted"/>
<reference evidence="3" key="1">
    <citation type="journal article" date="2005" name="Nature">
        <title>The map-based sequence of the rice genome.</title>
        <authorList>
            <consortium name="International rice genome sequencing project (IRGSP)"/>
            <person name="Matsumoto T."/>
            <person name="Wu J."/>
            <person name="Kanamori H."/>
            <person name="Katayose Y."/>
            <person name="Fujisawa M."/>
            <person name="Namiki N."/>
            <person name="Mizuno H."/>
            <person name="Yamamoto K."/>
            <person name="Antonio B.A."/>
            <person name="Baba T."/>
            <person name="Sakata K."/>
            <person name="Nagamura Y."/>
            <person name="Aoki H."/>
            <person name="Arikawa K."/>
            <person name="Arita K."/>
            <person name="Bito T."/>
            <person name="Chiden Y."/>
            <person name="Fujitsuka N."/>
            <person name="Fukunaka R."/>
            <person name="Hamada M."/>
            <person name="Harada C."/>
            <person name="Hayashi A."/>
            <person name="Hijishita S."/>
            <person name="Honda M."/>
            <person name="Hosokawa S."/>
            <person name="Ichikawa Y."/>
            <person name="Idonuma A."/>
            <person name="Iijima M."/>
            <person name="Ikeda M."/>
            <person name="Ikeno M."/>
            <person name="Ito K."/>
            <person name="Ito S."/>
            <person name="Ito T."/>
            <person name="Ito Y."/>
            <person name="Ito Y."/>
            <person name="Iwabuchi A."/>
            <person name="Kamiya K."/>
            <person name="Karasawa W."/>
            <person name="Kurita K."/>
            <person name="Katagiri S."/>
            <person name="Kikuta A."/>
            <person name="Kobayashi H."/>
            <person name="Kobayashi N."/>
            <person name="Machita K."/>
            <person name="Maehara T."/>
            <person name="Masukawa M."/>
            <person name="Mizubayashi T."/>
            <person name="Mukai Y."/>
            <person name="Nagasaki H."/>
            <person name="Nagata Y."/>
            <person name="Naito S."/>
            <person name="Nakashima M."/>
            <person name="Nakama Y."/>
            <person name="Nakamichi Y."/>
            <person name="Nakamura M."/>
            <person name="Meguro A."/>
            <person name="Negishi M."/>
            <person name="Ohta I."/>
            <person name="Ohta T."/>
            <person name="Okamoto M."/>
            <person name="Ono N."/>
            <person name="Saji S."/>
            <person name="Sakaguchi M."/>
            <person name="Sakai K."/>
            <person name="Shibata M."/>
            <person name="Shimokawa T."/>
            <person name="Song J."/>
            <person name="Takazaki Y."/>
            <person name="Terasawa K."/>
            <person name="Tsugane M."/>
            <person name="Tsuji K."/>
            <person name="Ueda S."/>
            <person name="Waki K."/>
            <person name="Yamagata H."/>
            <person name="Yamamoto M."/>
            <person name="Yamamoto S."/>
            <person name="Yamane H."/>
            <person name="Yoshiki S."/>
            <person name="Yoshihara R."/>
            <person name="Yukawa K."/>
            <person name="Zhong H."/>
            <person name="Yano M."/>
            <person name="Yuan Q."/>
            <person name="Ouyang S."/>
            <person name="Liu J."/>
            <person name="Jones K.M."/>
            <person name="Gansberger K."/>
            <person name="Moffat K."/>
            <person name="Hill J."/>
            <person name="Bera J."/>
            <person name="Fadrosh D."/>
            <person name="Jin S."/>
            <person name="Johri S."/>
            <person name="Kim M."/>
            <person name="Overton L."/>
            <person name="Reardon M."/>
            <person name="Tsitrin T."/>
            <person name="Vuong H."/>
            <person name="Weaver B."/>
            <person name="Ciecko A."/>
            <person name="Tallon L."/>
            <person name="Jackson J."/>
            <person name="Pai G."/>
            <person name="Aken S.V."/>
            <person name="Utterback T."/>
            <person name="Reidmuller S."/>
            <person name="Feldblyum T."/>
            <person name="Hsiao J."/>
            <person name="Zismann V."/>
            <person name="Iobst S."/>
            <person name="de Vazeille A.R."/>
            <person name="Buell C.R."/>
            <person name="Ying K."/>
            <person name="Li Y."/>
            <person name="Lu T."/>
            <person name="Huang Y."/>
            <person name="Zhao Q."/>
            <person name="Feng Q."/>
            <person name="Zhang L."/>
            <person name="Zhu J."/>
            <person name="Weng Q."/>
            <person name="Mu J."/>
            <person name="Lu Y."/>
            <person name="Fan D."/>
            <person name="Liu Y."/>
            <person name="Guan J."/>
            <person name="Zhang Y."/>
            <person name="Yu S."/>
            <person name="Liu X."/>
            <person name="Zhang Y."/>
            <person name="Hong G."/>
            <person name="Han B."/>
            <person name="Choisne N."/>
            <person name="Demange N."/>
            <person name="Orjeda G."/>
            <person name="Samain S."/>
            <person name="Cattolico L."/>
            <person name="Pelletier E."/>
            <person name="Couloux A."/>
            <person name="Segurens B."/>
            <person name="Wincker P."/>
            <person name="D'Hont A."/>
            <person name="Scarpelli C."/>
            <person name="Weissenbach J."/>
            <person name="Salanoubat M."/>
            <person name="Quetier F."/>
            <person name="Yu Y."/>
            <person name="Kim H.R."/>
            <person name="Rambo T."/>
            <person name="Currie J."/>
            <person name="Collura K."/>
            <person name="Luo M."/>
            <person name="Yang T."/>
            <person name="Ammiraju J.S.S."/>
            <person name="Engler F."/>
            <person name="Soderlund C."/>
            <person name="Wing R.A."/>
            <person name="Palmer L.E."/>
            <person name="de la Bastide M."/>
            <person name="Spiegel L."/>
            <person name="Nascimento L."/>
            <person name="Zutavern T."/>
            <person name="O'Shaughnessy A."/>
            <person name="Dike S."/>
            <person name="Dedhia N."/>
            <person name="Preston R."/>
            <person name="Balija V."/>
            <person name="McCombie W.R."/>
            <person name="Chow T."/>
            <person name="Chen H."/>
            <person name="Chung M."/>
            <person name="Chen C."/>
            <person name="Shaw J."/>
            <person name="Wu H."/>
            <person name="Hsiao K."/>
            <person name="Chao Y."/>
            <person name="Chu M."/>
            <person name="Cheng C."/>
            <person name="Hour A."/>
            <person name="Lee P."/>
            <person name="Lin S."/>
            <person name="Lin Y."/>
            <person name="Liou J."/>
            <person name="Liu S."/>
            <person name="Hsing Y."/>
            <person name="Raghuvanshi S."/>
            <person name="Mohanty A."/>
            <person name="Bharti A.K."/>
            <person name="Gaur A."/>
            <person name="Gupta V."/>
            <person name="Kumar D."/>
            <person name="Ravi V."/>
            <person name="Vij S."/>
            <person name="Kapur A."/>
            <person name="Khurana P."/>
            <person name="Khurana P."/>
            <person name="Khurana J.P."/>
            <person name="Tyagi A.K."/>
            <person name="Gaikwad K."/>
            <person name="Singh A."/>
            <person name="Dalal V."/>
            <person name="Srivastava S."/>
            <person name="Dixit A."/>
            <person name="Pal A.K."/>
            <person name="Ghazi I.A."/>
            <person name="Yadav M."/>
            <person name="Pandit A."/>
            <person name="Bhargava A."/>
            <person name="Sureshbabu K."/>
            <person name="Batra K."/>
            <person name="Sharma T.R."/>
            <person name="Mohapatra T."/>
            <person name="Singh N.K."/>
            <person name="Messing J."/>
            <person name="Nelson A.B."/>
            <person name="Fuks G."/>
            <person name="Kavchok S."/>
            <person name="Keizer G."/>
            <person name="Linton E."/>
            <person name="Llaca V."/>
            <person name="Song R."/>
            <person name="Tanyolac B."/>
            <person name="Young S."/>
            <person name="Ho-Il K."/>
            <person name="Hahn J.H."/>
            <person name="Sangsakoo G."/>
            <person name="Vanavichit A."/>
            <person name="de Mattos Luiz.A.T."/>
            <person name="Zimmer P.D."/>
            <person name="Malone G."/>
            <person name="Dellagostin O."/>
            <person name="de Oliveira A.C."/>
            <person name="Bevan M."/>
            <person name="Bancroft I."/>
            <person name="Minx P."/>
            <person name="Cordum H."/>
            <person name="Wilson R."/>
            <person name="Cheng Z."/>
            <person name="Jin W."/>
            <person name="Jiang J."/>
            <person name="Leong S.A."/>
            <person name="Iwama H."/>
            <person name="Gojobori T."/>
            <person name="Itoh T."/>
            <person name="Niimura Y."/>
            <person name="Fujii Y."/>
            <person name="Habara T."/>
            <person name="Sakai H."/>
            <person name="Sato Y."/>
            <person name="Wilson G."/>
            <person name="Kumar K."/>
            <person name="McCouch S."/>
            <person name="Juretic N."/>
            <person name="Hoen D."/>
            <person name="Wright S."/>
            <person name="Bruskiewich R."/>
            <person name="Bureau T."/>
            <person name="Miyao A."/>
            <person name="Hirochika H."/>
            <person name="Nishikawa T."/>
            <person name="Kadowaki K."/>
            <person name="Sugiura M."/>
            <person name="Burr B."/>
            <person name="Sasaki T."/>
        </authorList>
    </citation>
    <scope>NUCLEOTIDE SEQUENCE [LARGE SCALE GENOMIC DNA]</scope>
    <source>
        <strain evidence="3">cv. Nipponbare</strain>
    </source>
</reference>
<evidence type="ECO:0000313" key="3">
    <source>
        <dbReference type="Proteomes" id="UP000059680"/>
    </source>
</evidence>
<keyword evidence="1" id="KW-1133">Transmembrane helix</keyword>
<dbReference type="AlphaFoldDB" id="A0A0P0WW74"/>
<sequence length="58" mass="6923">KDKRFSSPLVKHIMIQRCQQNFWIIWLTIIVNTESKITAIVFILSFILRFYLGGLRLL</sequence>
<dbReference type="InParanoid" id="A0A0P0WW74"/>
<feature type="non-terminal residue" evidence="2">
    <location>
        <position position="1"/>
    </location>
</feature>
<accession>A0A0P0WW74</accession>
<reference evidence="2 3" key="3">
    <citation type="journal article" date="2013" name="Rice">
        <title>Improvement of the Oryza sativa Nipponbare reference genome using next generation sequence and optical map data.</title>
        <authorList>
            <person name="Kawahara Y."/>
            <person name="de la Bastide M."/>
            <person name="Hamilton J.P."/>
            <person name="Kanamori H."/>
            <person name="McCombie W.R."/>
            <person name="Ouyang S."/>
            <person name="Schwartz D.C."/>
            <person name="Tanaka T."/>
            <person name="Wu J."/>
            <person name="Zhou S."/>
            <person name="Childs K.L."/>
            <person name="Davidson R.M."/>
            <person name="Lin H."/>
            <person name="Quesada-Ocampo L."/>
            <person name="Vaillancourt B."/>
            <person name="Sakai H."/>
            <person name="Lee S.S."/>
            <person name="Kim J."/>
            <person name="Numa H."/>
            <person name="Itoh T."/>
            <person name="Buell C.R."/>
            <person name="Matsumoto T."/>
        </authorList>
    </citation>
    <scope>NUCLEOTIDE SEQUENCE [LARGE SCALE GENOMIC DNA]</scope>
    <source>
        <strain evidence="3">cv. Nipponbare</strain>
    </source>
</reference>
<dbReference type="Gramene" id="Os06t0341801-00">
    <property type="protein sequence ID" value="Os06t0341801-00"/>
    <property type="gene ID" value="Os06g0341801"/>
</dbReference>
<dbReference type="PaxDb" id="39947-A0A0P0WW74"/>
<dbReference type="EMBL" id="AP014962">
    <property type="protein sequence ID" value="BAS97628.1"/>
    <property type="molecule type" value="Genomic_DNA"/>
</dbReference>
<keyword evidence="3" id="KW-1185">Reference proteome</keyword>
<protein>
    <submittedName>
        <fullName evidence="2">Os06g0341801 protein</fullName>
    </submittedName>
</protein>
<gene>
    <name evidence="2" type="ordered locus">Os06g0341801</name>
    <name evidence="2" type="ORF">OSNPB_060341801</name>
</gene>
<reference evidence="2 3" key="2">
    <citation type="journal article" date="2013" name="Plant Cell Physiol.">
        <title>Rice Annotation Project Database (RAP-DB): an integrative and interactive database for rice genomics.</title>
        <authorList>
            <person name="Sakai H."/>
            <person name="Lee S.S."/>
            <person name="Tanaka T."/>
            <person name="Numa H."/>
            <person name="Kim J."/>
            <person name="Kawahara Y."/>
            <person name="Wakimoto H."/>
            <person name="Yang C.C."/>
            <person name="Iwamoto M."/>
            <person name="Abe T."/>
            <person name="Yamada Y."/>
            <person name="Muto A."/>
            <person name="Inokuchi H."/>
            <person name="Ikemura T."/>
            <person name="Matsumoto T."/>
            <person name="Sasaki T."/>
            <person name="Itoh T."/>
        </authorList>
    </citation>
    <scope>NUCLEOTIDE SEQUENCE [LARGE SCALE GENOMIC DNA]</scope>
    <source>
        <strain evidence="3">cv. Nipponbare</strain>
    </source>
</reference>
<feature type="transmembrane region" description="Helical" evidence="1">
    <location>
        <begin position="21"/>
        <end position="52"/>
    </location>
</feature>